<dbReference type="SMART" id="SM01017">
    <property type="entry name" value="Arrestin_C"/>
    <property type="match status" value="1"/>
</dbReference>
<dbReference type="InterPro" id="IPR014752">
    <property type="entry name" value="Arrestin-like_C"/>
</dbReference>
<dbReference type="InterPro" id="IPR011021">
    <property type="entry name" value="Arrestin-like_N"/>
</dbReference>
<keyword evidence="2" id="KW-0716">Sensory transduction</keyword>
<evidence type="ECO:0000313" key="6">
    <source>
        <dbReference type="Proteomes" id="UP001566132"/>
    </source>
</evidence>
<evidence type="ECO:0000256" key="3">
    <source>
        <dbReference type="SAM" id="MobiDB-lite"/>
    </source>
</evidence>
<dbReference type="InterPro" id="IPR050357">
    <property type="entry name" value="Arrestin_domain-protein"/>
</dbReference>
<dbReference type="Pfam" id="PF00339">
    <property type="entry name" value="Arrestin_N"/>
    <property type="match status" value="1"/>
</dbReference>
<evidence type="ECO:0000256" key="2">
    <source>
        <dbReference type="ARBA" id="ARBA00022606"/>
    </source>
</evidence>
<proteinExistence type="inferred from homology"/>
<evidence type="ECO:0000313" key="5">
    <source>
        <dbReference type="EMBL" id="KAL1493422.1"/>
    </source>
</evidence>
<protein>
    <recommendedName>
        <fullName evidence="4">Arrestin C-terminal-like domain-containing protein</fullName>
    </recommendedName>
</protein>
<feature type="domain" description="Arrestin C-terminal-like" evidence="4">
    <location>
        <begin position="169"/>
        <end position="300"/>
    </location>
</feature>
<feature type="region of interest" description="Disordered" evidence="3">
    <location>
        <begin position="321"/>
        <end position="340"/>
    </location>
</feature>
<accession>A0ABD1EFJ9</accession>
<keyword evidence="6" id="KW-1185">Reference proteome</keyword>
<dbReference type="InterPro" id="IPR011022">
    <property type="entry name" value="Arrestin_C-like"/>
</dbReference>
<dbReference type="InterPro" id="IPR014756">
    <property type="entry name" value="Ig_E-set"/>
</dbReference>
<dbReference type="PANTHER" id="PTHR11188">
    <property type="entry name" value="ARRESTIN DOMAIN CONTAINING PROTEIN"/>
    <property type="match status" value="1"/>
</dbReference>
<dbReference type="Gene3D" id="2.60.40.640">
    <property type="match status" value="2"/>
</dbReference>
<name>A0ABD1EFJ9_HYPHA</name>
<dbReference type="Pfam" id="PF02752">
    <property type="entry name" value="Arrestin_C"/>
    <property type="match status" value="1"/>
</dbReference>
<gene>
    <name evidence="5" type="ORF">ABEB36_011481</name>
</gene>
<organism evidence="5 6">
    <name type="scientific">Hypothenemus hampei</name>
    <name type="common">Coffee berry borer</name>
    <dbReference type="NCBI Taxonomy" id="57062"/>
    <lineage>
        <taxon>Eukaryota</taxon>
        <taxon>Metazoa</taxon>
        <taxon>Ecdysozoa</taxon>
        <taxon>Arthropoda</taxon>
        <taxon>Hexapoda</taxon>
        <taxon>Insecta</taxon>
        <taxon>Pterygota</taxon>
        <taxon>Neoptera</taxon>
        <taxon>Endopterygota</taxon>
        <taxon>Coleoptera</taxon>
        <taxon>Polyphaga</taxon>
        <taxon>Cucujiformia</taxon>
        <taxon>Curculionidae</taxon>
        <taxon>Scolytinae</taxon>
        <taxon>Hypothenemus</taxon>
    </lineage>
</organism>
<reference evidence="5 6" key="1">
    <citation type="submission" date="2024-05" db="EMBL/GenBank/DDBJ databases">
        <title>Genetic variation in Jamaican populations of the coffee berry borer (Hypothenemus hampei).</title>
        <authorList>
            <person name="Errbii M."/>
            <person name="Myrie A."/>
        </authorList>
    </citation>
    <scope>NUCLEOTIDE SEQUENCE [LARGE SCALE GENOMIC DNA]</scope>
    <source>
        <strain evidence="5">JA-Hopewell-2020-01-JO</strain>
        <tissue evidence="5">Whole body</tissue>
    </source>
</reference>
<comment type="caution">
    <text evidence="5">The sequence shown here is derived from an EMBL/GenBank/DDBJ whole genome shotgun (WGS) entry which is preliminary data.</text>
</comment>
<evidence type="ECO:0000256" key="1">
    <source>
        <dbReference type="ARBA" id="ARBA00005298"/>
    </source>
</evidence>
<dbReference type="Proteomes" id="UP001566132">
    <property type="component" value="Unassembled WGS sequence"/>
</dbReference>
<comment type="similarity">
    <text evidence="1">Belongs to the arrestin family.</text>
</comment>
<evidence type="ECO:0000259" key="4">
    <source>
        <dbReference type="SMART" id="SM01017"/>
    </source>
</evidence>
<dbReference type="SUPFAM" id="SSF81296">
    <property type="entry name" value="E set domains"/>
    <property type="match status" value="2"/>
</dbReference>
<dbReference type="EMBL" id="JBDJPC010000008">
    <property type="protein sequence ID" value="KAL1493422.1"/>
    <property type="molecule type" value="Genomic_DNA"/>
</dbReference>
<dbReference type="AlphaFoldDB" id="A0ABD1EFJ9"/>
<sequence length="340" mass="38836">MEKSYARIRLDSSQYFPGNTITGEAMFYFRSPKEFRKIRIRLRCHEHTHWTKTHRHHNSGTRRNQTVTHHYNGDNDILLLDNYILDQGSLPSGTHVFPIRFQLPLNIPSSFVGEWGYIKYSIKITVDLPMRFDIEDTMVFNVIAPIIMPIFLMPTTISGERSICCCFCREGTIQLQVSLNRTTFVVGETENIRIYCSNLTNVQITSVEVKLKQKLLYNTTQPCDSRFTSKIINTLQNAGVGANGENTYHVAFQVPNIMIPNFASCMLFRSFYTLKVVAYISGCHQKLEAICHVNVIHQNTQNEPVCSQPMPSSLPSISIPSDNLPSYEEATGNSEKHLQM</sequence>
<dbReference type="PANTHER" id="PTHR11188:SF176">
    <property type="entry name" value="ARRESTIN DOMAIN-CONTAINING PROTEIN 1"/>
    <property type="match status" value="1"/>
</dbReference>